<feature type="compositionally biased region" description="Low complexity" evidence="1">
    <location>
        <begin position="31"/>
        <end position="50"/>
    </location>
</feature>
<feature type="compositionally biased region" description="Basic and acidic residues" evidence="1">
    <location>
        <begin position="1"/>
        <end position="11"/>
    </location>
</feature>
<evidence type="ECO:0000313" key="3">
    <source>
        <dbReference type="Proteomes" id="UP001176941"/>
    </source>
</evidence>
<organism evidence="2 3">
    <name type="scientific">Rangifer tarandus platyrhynchus</name>
    <name type="common">Svalbard reindeer</name>
    <dbReference type="NCBI Taxonomy" id="3082113"/>
    <lineage>
        <taxon>Eukaryota</taxon>
        <taxon>Metazoa</taxon>
        <taxon>Chordata</taxon>
        <taxon>Craniata</taxon>
        <taxon>Vertebrata</taxon>
        <taxon>Euteleostomi</taxon>
        <taxon>Mammalia</taxon>
        <taxon>Eutheria</taxon>
        <taxon>Laurasiatheria</taxon>
        <taxon>Artiodactyla</taxon>
        <taxon>Ruminantia</taxon>
        <taxon>Pecora</taxon>
        <taxon>Cervidae</taxon>
        <taxon>Odocoileinae</taxon>
        <taxon>Rangifer</taxon>
    </lineage>
</organism>
<reference evidence="2" key="1">
    <citation type="submission" date="2023-04" db="EMBL/GenBank/DDBJ databases">
        <authorList>
            <consortium name="ELIXIR-Norway"/>
        </authorList>
    </citation>
    <scope>NUCLEOTIDE SEQUENCE [LARGE SCALE GENOMIC DNA]</scope>
</reference>
<proteinExistence type="predicted"/>
<name>A0ABN8ZF07_RANTA</name>
<feature type="compositionally biased region" description="Basic and acidic residues" evidence="1">
    <location>
        <begin position="20"/>
        <end position="29"/>
    </location>
</feature>
<accession>A0ABN8ZF07</accession>
<sequence length="75" mass="8023">MGLSGEEKAWERSASGKRRSSQETERREVCSATSSTLTPAAADRSAAPGPAEDRTPGPPGRRATGRSWLYYALPT</sequence>
<dbReference type="EMBL" id="OX459968">
    <property type="protein sequence ID" value="CAI9172375.1"/>
    <property type="molecule type" value="Genomic_DNA"/>
</dbReference>
<feature type="region of interest" description="Disordered" evidence="1">
    <location>
        <begin position="1"/>
        <end position="68"/>
    </location>
</feature>
<keyword evidence="3" id="KW-1185">Reference proteome</keyword>
<protein>
    <submittedName>
        <fullName evidence="2">Uncharacterized protein</fullName>
    </submittedName>
</protein>
<evidence type="ECO:0000256" key="1">
    <source>
        <dbReference type="SAM" id="MobiDB-lite"/>
    </source>
</evidence>
<evidence type="ECO:0000313" key="2">
    <source>
        <dbReference type="EMBL" id="CAI9172375.1"/>
    </source>
</evidence>
<gene>
    <name evidence="2" type="ORF">MRATA1EN1_LOCUS21337</name>
</gene>
<dbReference type="Proteomes" id="UP001176941">
    <property type="component" value="Chromosome 32"/>
</dbReference>